<dbReference type="AlphaFoldDB" id="W6UC48"/>
<dbReference type="Proteomes" id="UP000019149">
    <property type="component" value="Unassembled WGS sequence"/>
</dbReference>
<comment type="caution">
    <text evidence="1">The sequence shown here is derived from an EMBL/GenBank/DDBJ whole genome shotgun (WGS) entry which is preliminary data.</text>
</comment>
<reference evidence="1 2" key="1">
    <citation type="journal article" date="2013" name="Nat. Genet.">
        <title>The genome of the hydatid tapeworm Echinococcus granulosus.</title>
        <authorList>
            <person name="Zheng H."/>
            <person name="Zhang W."/>
            <person name="Zhang L."/>
            <person name="Zhang Z."/>
            <person name="Li J."/>
            <person name="Lu G."/>
            <person name="Zhu Y."/>
            <person name="Wang Y."/>
            <person name="Huang Y."/>
            <person name="Liu J."/>
            <person name="Kang H."/>
            <person name="Chen J."/>
            <person name="Wang L."/>
            <person name="Chen A."/>
            <person name="Yu S."/>
            <person name="Gao Z."/>
            <person name="Jin L."/>
            <person name="Gu W."/>
            <person name="Wang Z."/>
            <person name="Zhao L."/>
            <person name="Shi B."/>
            <person name="Wen H."/>
            <person name="Lin R."/>
            <person name="Jones M.K."/>
            <person name="Brejova B."/>
            <person name="Vinar T."/>
            <person name="Zhao G."/>
            <person name="McManus D.P."/>
            <person name="Chen Z."/>
            <person name="Zhou Y."/>
            <person name="Wang S."/>
        </authorList>
    </citation>
    <scope>NUCLEOTIDE SEQUENCE [LARGE SCALE GENOMIC DNA]</scope>
</reference>
<dbReference type="RefSeq" id="XP_024349367.1">
    <property type="nucleotide sequence ID" value="XM_024496164.1"/>
</dbReference>
<dbReference type="CTD" id="36342630"/>
<proteinExistence type="predicted"/>
<dbReference type="GeneID" id="36342630"/>
<name>W6UC48_ECHGR</name>
<sequence>MLQHQWHQQCATNLSLTLSTKDEIDKDLEGVELLTVLHIISMARNQNQIRKKTHFMAQNATVFIEETFLQSWLKIAFHIFNLITLSKVSAKPWFNFPSIDFLLIIRSNTLKYSNSDDVSSGDVNHSTRNNIKVGKNHAGLCDNFLENLCLCSSVGTSWLKISINESNFTFFYDANKI</sequence>
<organism evidence="1 2">
    <name type="scientific">Echinococcus granulosus</name>
    <name type="common">Hydatid tapeworm</name>
    <dbReference type="NCBI Taxonomy" id="6210"/>
    <lineage>
        <taxon>Eukaryota</taxon>
        <taxon>Metazoa</taxon>
        <taxon>Spiralia</taxon>
        <taxon>Lophotrochozoa</taxon>
        <taxon>Platyhelminthes</taxon>
        <taxon>Cestoda</taxon>
        <taxon>Eucestoda</taxon>
        <taxon>Cyclophyllidea</taxon>
        <taxon>Taeniidae</taxon>
        <taxon>Echinococcus</taxon>
        <taxon>Echinococcus granulosus group</taxon>
    </lineage>
</organism>
<accession>W6UC48</accession>
<dbReference type="EMBL" id="APAU02000066">
    <property type="protein sequence ID" value="EUB58171.1"/>
    <property type="molecule type" value="Genomic_DNA"/>
</dbReference>
<dbReference type="KEGG" id="egl:EGR_06915"/>
<protein>
    <submittedName>
        <fullName evidence="1">Uncharacterized protein</fullName>
    </submittedName>
</protein>
<evidence type="ECO:0000313" key="1">
    <source>
        <dbReference type="EMBL" id="EUB58171.1"/>
    </source>
</evidence>
<evidence type="ECO:0000313" key="2">
    <source>
        <dbReference type="Proteomes" id="UP000019149"/>
    </source>
</evidence>
<gene>
    <name evidence="1" type="ORF">EGR_06915</name>
</gene>
<keyword evidence="2" id="KW-1185">Reference proteome</keyword>